<keyword evidence="4" id="KW-1185">Reference proteome</keyword>
<feature type="transmembrane region" description="Helical" evidence="1">
    <location>
        <begin position="111"/>
        <end position="127"/>
    </location>
</feature>
<accession>A0ABC9CCE4</accession>
<reference evidence="3" key="1">
    <citation type="submission" date="2024-10" db="EMBL/GenBank/DDBJ databases">
        <authorList>
            <person name="Ryan C."/>
        </authorList>
    </citation>
    <scope>NUCLEOTIDE SEQUENCE [LARGE SCALE GENOMIC DNA]</scope>
</reference>
<feature type="transmembrane region" description="Helical" evidence="1">
    <location>
        <begin position="12"/>
        <end position="34"/>
    </location>
</feature>
<organism evidence="3 4">
    <name type="scientific">Urochloa decumbens</name>
    <dbReference type="NCBI Taxonomy" id="240449"/>
    <lineage>
        <taxon>Eukaryota</taxon>
        <taxon>Viridiplantae</taxon>
        <taxon>Streptophyta</taxon>
        <taxon>Embryophyta</taxon>
        <taxon>Tracheophyta</taxon>
        <taxon>Spermatophyta</taxon>
        <taxon>Magnoliopsida</taxon>
        <taxon>Liliopsida</taxon>
        <taxon>Poales</taxon>
        <taxon>Poaceae</taxon>
        <taxon>PACMAD clade</taxon>
        <taxon>Panicoideae</taxon>
        <taxon>Panicodae</taxon>
        <taxon>Paniceae</taxon>
        <taxon>Melinidinae</taxon>
        <taxon>Urochloa</taxon>
    </lineage>
</organism>
<gene>
    <name evidence="3" type="ORF">URODEC1_LOCUS74199</name>
</gene>
<dbReference type="Proteomes" id="UP001497457">
    <property type="component" value="Chromosome 29rd"/>
</dbReference>
<feature type="transmembrane region" description="Helical" evidence="1">
    <location>
        <begin position="79"/>
        <end position="99"/>
    </location>
</feature>
<proteinExistence type="predicted"/>
<evidence type="ECO:0000313" key="3">
    <source>
        <dbReference type="EMBL" id="CAL5018366.1"/>
    </source>
</evidence>
<dbReference type="InterPro" id="IPR007658">
    <property type="entry name" value="DUF594"/>
</dbReference>
<keyword evidence="1" id="KW-1133">Transmembrane helix</keyword>
<keyword evidence="1" id="KW-0812">Transmembrane</keyword>
<sequence length="689" mass="79459">MARGPLDLWNEWAPQILVLLSLALQVLLLVFAGIRRRQPSAILRILLWQAYQLADSTAIYAVGHLSLSSTTRKHKLVAFWAPFLLLHLGGPDNITAYALEDSKLWLRHLQNLVIQVLGAAYVIYKYVAGGDSYLLLASILVFLVGVVKYVERTWALKWGNLDHIRSSLKEPPAMHHHFQPPDQGLLIEDGDEFYARRAHSLFHVCKHAIVDSWVERNQDNQIVEMLRTLRKKEDYNGMWTLMEMELSLMYDLLYTKAGVIHTWSGYCVRLLSPLAAAASLLLFQFSVKDGHSRVDVAVTYTLLSGAVILESGSLMRALGSTWTYAFLCITQWSWLRYAALCTGRWDRFRRLVKTITGRVGGKRSSRRWSGEMGQYNMLHFVTRQDRAYRPLLGRLAGAAGYKEWWIRYHYSGTIGISDDLKQRLFKYVKALNRNERSLNAQGVIRKNWGEEALKEEVDLYKYFKDKRRLGIEFQECIIIWHLGTDVFLAKSSGVKDYVAAEQVKAIRTLSNYMMFLLVNHSYMLPGLGQSTLYRRTCGNLAKMWNDKIHDQPKQNMYKKLKELFCLHDDLSFAGQARREREEIASTLYDEKPRYSHDVPRLKHAYRVAEKLIQREEHKGSKSTVKLLLAVWIDFLVYASNRCSRESHAKKLSNGGELTTILWLMTNYLHQEGYAAKHDEASIMHTISVQ</sequence>
<name>A0ABC9CCE4_9POAL</name>
<feature type="transmembrane region" description="Helical" evidence="1">
    <location>
        <begin position="133"/>
        <end position="150"/>
    </location>
</feature>
<dbReference type="InterPro" id="IPR025315">
    <property type="entry name" value="DUF4220"/>
</dbReference>
<dbReference type="PANTHER" id="PTHR31325">
    <property type="entry name" value="OS01G0798800 PROTEIN-RELATED"/>
    <property type="match status" value="1"/>
</dbReference>
<evidence type="ECO:0000313" key="4">
    <source>
        <dbReference type="Proteomes" id="UP001497457"/>
    </source>
</evidence>
<dbReference type="Pfam" id="PF04578">
    <property type="entry name" value="DUF594"/>
    <property type="match status" value="1"/>
</dbReference>
<evidence type="ECO:0000259" key="2">
    <source>
        <dbReference type="Pfam" id="PF13968"/>
    </source>
</evidence>
<keyword evidence="1" id="KW-0472">Membrane</keyword>
<protein>
    <recommendedName>
        <fullName evidence="2">DUF4220 domain-containing protein</fullName>
    </recommendedName>
</protein>
<dbReference type="EMBL" id="OZ075139">
    <property type="protein sequence ID" value="CAL5018366.1"/>
    <property type="molecule type" value="Genomic_DNA"/>
</dbReference>
<feature type="domain" description="DUF4220" evidence="2">
    <location>
        <begin position="48"/>
        <end position="380"/>
    </location>
</feature>
<dbReference type="AlphaFoldDB" id="A0ABC9CCE4"/>
<dbReference type="Pfam" id="PF13968">
    <property type="entry name" value="DUF4220"/>
    <property type="match status" value="1"/>
</dbReference>
<evidence type="ECO:0000256" key="1">
    <source>
        <dbReference type="SAM" id="Phobius"/>
    </source>
</evidence>